<keyword evidence="1" id="KW-0001">2Fe-2S</keyword>
<keyword evidence="3" id="KW-0408">Iron</keyword>
<dbReference type="GO" id="GO:0046872">
    <property type="term" value="F:metal ion binding"/>
    <property type="evidence" value="ECO:0007669"/>
    <property type="project" value="UniProtKB-KW"/>
</dbReference>
<evidence type="ECO:0000256" key="2">
    <source>
        <dbReference type="ARBA" id="ARBA00022723"/>
    </source>
</evidence>
<dbReference type="Pfam" id="PF00355">
    <property type="entry name" value="Rieske"/>
    <property type="match status" value="1"/>
</dbReference>
<organism evidence="6 7">
    <name type="scientific">Lentibacillus amyloliquefaciens</name>
    <dbReference type="NCBI Taxonomy" id="1472767"/>
    <lineage>
        <taxon>Bacteria</taxon>
        <taxon>Bacillati</taxon>
        <taxon>Bacillota</taxon>
        <taxon>Bacilli</taxon>
        <taxon>Bacillales</taxon>
        <taxon>Bacillaceae</taxon>
        <taxon>Lentibacillus</taxon>
    </lineage>
</organism>
<dbReference type="AlphaFoldDB" id="A0A0U4FN65"/>
<dbReference type="CDD" id="cd03467">
    <property type="entry name" value="Rieske"/>
    <property type="match status" value="1"/>
</dbReference>
<dbReference type="PROSITE" id="PS51296">
    <property type="entry name" value="RIESKE"/>
    <property type="match status" value="1"/>
</dbReference>
<gene>
    <name evidence="6" type="ORF">AOX59_16835</name>
</gene>
<proteinExistence type="predicted"/>
<evidence type="ECO:0000256" key="4">
    <source>
        <dbReference type="ARBA" id="ARBA00023014"/>
    </source>
</evidence>
<evidence type="ECO:0000256" key="1">
    <source>
        <dbReference type="ARBA" id="ARBA00022714"/>
    </source>
</evidence>
<sequence length="118" mass="13483">MRKVVCEKEDILPGKMKSDSLGMIPIVVCRTKDGEFYAYANRCLHQGAPLSEGVLCGDTKRTDIHGNYEYIKDGEILRCPWHGLEYDIKNDGCMLAEPQKKLRSFDVMIEDDHVVVYK</sequence>
<evidence type="ECO:0000256" key="3">
    <source>
        <dbReference type="ARBA" id="ARBA00023004"/>
    </source>
</evidence>
<dbReference type="SUPFAM" id="SSF50022">
    <property type="entry name" value="ISP domain"/>
    <property type="match status" value="1"/>
</dbReference>
<keyword evidence="4" id="KW-0411">Iron-sulfur</keyword>
<name>A0A0U4FN65_9BACI</name>
<dbReference type="OrthoDB" id="9795104at2"/>
<protein>
    <submittedName>
        <fullName evidence="6">Rieske (2Fe-2S) protein</fullName>
    </submittedName>
</protein>
<dbReference type="EMBL" id="CP013862">
    <property type="protein sequence ID" value="ALX50094.1"/>
    <property type="molecule type" value="Genomic_DNA"/>
</dbReference>
<keyword evidence="7" id="KW-1185">Reference proteome</keyword>
<dbReference type="RefSeq" id="WP_068447248.1">
    <property type="nucleotide sequence ID" value="NZ_CP013862.1"/>
</dbReference>
<keyword evidence="2" id="KW-0479">Metal-binding</keyword>
<dbReference type="STRING" id="1472767.AOX59_16835"/>
<dbReference type="InterPro" id="IPR036922">
    <property type="entry name" value="Rieske_2Fe-2S_sf"/>
</dbReference>
<dbReference type="Gene3D" id="2.102.10.10">
    <property type="entry name" value="Rieske [2Fe-2S] iron-sulphur domain"/>
    <property type="match status" value="1"/>
</dbReference>
<dbReference type="GO" id="GO:0016705">
    <property type="term" value="F:oxidoreductase activity, acting on paired donors, with incorporation or reduction of molecular oxygen"/>
    <property type="evidence" value="ECO:0007669"/>
    <property type="project" value="UniProtKB-ARBA"/>
</dbReference>
<dbReference type="InterPro" id="IPR017941">
    <property type="entry name" value="Rieske_2Fe-2S"/>
</dbReference>
<dbReference type="GO" id="GO:0051537">
    <property type="term" value="F:2 iron, 2 sulfur cluster binding"/>
    <property type="evidence" value="ECO:0007669"/>
    <property type="project" value="UniProtKB-KW"/>
</dbReference>
<dbReference type="KEGG" id="lao:AOX59_16835"/>
<dbReference type="PANTHER" id="PTHR21496">
    <property type="entry name" value="FERREDOXIN-RELATED"/>
    <property type="match status" value="1"/>
</dbReference>
<dbReference type="Proteomes" id="UP000050331">
    <property type="component" value="Chromosome"/>
</dbReference>
<accession>A0A0U4FN65</accession>
<evidence type="ECO:0000259" key="5">
    <source>
        <dbReference type="PROSITE" id="PS51296"/>
    </source>
</evidence>
<dbReference type="PANTHER" id="PTHR21496:SF23">
    <property type="entry name" value="3-PHENYLPROPIONATE_CINNAMIC ACID DIOXYGENASE FERREDOXIN SUBUNIT"/>
    <property type="match status" value="1"/>
</dbReference>
<reference evidence="6 7" key="1">
    <citation type="submission" date="2016-01" db="EMBL/GenBank/DDBJ databases">
        <title>Complete genome sequence of strain Lentibacillus amyloliquefaciens LAM0015T isolated from saline sediment.</title>
        <authorList>
            <person name="Wang J.-L."/>
            <person name="He M.-X."/>
        </authorList>
    </citation>
    <scope>NUCLEOTIDE SEQUENCE [LARGE SCALE GENOMIC DNA]</scope>
    <source>
        <strain evidence="6 7">LAM0015</strain>
    </source>
</reference>
<evidence type="ECO:0000313" key="7">
    <source>
        <dbReference type="Proteomes" id="UP000050331"/>
    </source>
</evidence>
<evidence type="ECO:0000313" key="6">
    <source>
        <dbReference type="EMBL" id="ALX50094.1"/>
    </source>
</evidence>
<feature type="domain" description="Rieske" evidence="5">
    <location>
        <begin position="3"/>
        <end position="116"/>
    </location>
</feature>
<dbReference type="GO" id="GO:0004497">
    <property type="term" value="F:monooxygenase activity"/>
    <property type="evidence" value="ECO:0007669"/>
    <property type="project" value="UniProtKB-ARBA"/>
</dbReference>